<dbReference type="Pfam" id="PF13640">
    <property type="entry name" value="2OG-FeII_Oxy_3"/>
    <property type="match status" value="1"/>
</dbReference>
<evidence type="ECO:0000313" key="2">
    <source>
        <dbReference type="EMBL" id="GGU56583.1"/>
    </source>
</evidence>
<feature type="domain" description="Prolyl 4-hydroxylase alpha subunit Fe(2+) 2OG dioxygenase" evidence="1">
    <location>
        <begin position="100"/>
        <end position="214"/>
    </location>
</feature>
<comment type="caution">
    <text evidence="2">The sequence shown here is derived from an EMBL/GenBank/DDBJ whole genome shotgun (WGS) entry which is preliminary data.</text>
</comment>
<evidence type="ECO:0000313" key="3">
    <source>
        <dbReference type="Proteomes" id="UP000636661"/>
    </source>
</evidence>
<sequence length="238" mass="26645">MKETQRGRRFVIIDDFLSAQHFAAAQDLMERTAFTLRESVISTEDGPAFRSRGVRFGPDLGATDVGVQAHVYEQLARTARSYSDFYGESGTDWDKITLAFWKYPAGSRLGWHNDAGLGRQGEFILFLHDRWRPSWGGELKLIDEDPQPVAADETAESDLVLRMEARIERTKTSPVAIMPKPNRLVMVKADTVHTIGRVDHTAGDVLRRSLTGFVSKSSTRERTRASALESLSAMLTTN</sequence>
<keyword evidence="3" id="KW-1185">Reference proteome</keyword>
<name>A0A918M6E7_9ACTN</name>
<evidence type="ECO:0000259" key="1">
    <source>
        <dbReference type="Pfam" id="PF13640"/>
    </source>
</evidence>
<accession>A0A918M6E7</accession>
<dbReference type="Proteomes" id="UP000636661">
    <property type="component" value="Unassembled WGS sequence"/>
</dbReference>
<dbReference type="RefSeq" id="WP_189553678.1">
    <property type="nucleotide sequence ID" value="NZ_BMTP01000015.1"/>
</dbReference>
<gene>
    <name evidence="2" type="ORF">GCM10010274_51820</name>
</gene>
<reference evidence="2" key="1">
    <citation type="journal article" date="2014" name="Int. J. Syst. Evol. Microbiol.">
        <title>Complete genome sequence of Corynebacterium casei LMG S-19264T (=DSM 44701T), isolated from a smear-ripened cheese.</title>
        <authorList>
            <consortium name="US DOE Joint Genome Institute (JGI-PGF)"/>
            <person name="Walter F."/>
            <person name="Albersmeier A."/>
            <person name="Kalinowski J."/>
            <person name="Ruckert C."/>
        </authorList>
    </citation>
    <scope>NUCLEOTIDE SEQUENCE</scope>
    <source>
        <strain evidence="2">JCM 4391</strain>
    </source>
</reference>
<dbReference type="Gene3D" id="2.60.120.620">
    <property type="entry name" value="q2cbj1_9rhob like domain"/>
    <property type="match status" value="1"/>
</dbReference>
<dbReference type="AlphaFoldDB" id="A0A918M6E7"/>
<dbReference type="InterPro" id="IPR044862">
    <property type="entry name" value="Pro_4_hyd_alph_FE2OG_OXY"/>
</dbReference>
<dbReference type="EMBL" id="BMTP01000015">
    <property type="protein sequence ID" value="GGU56583.1"/>
    <property type="molecule type" value="Genomic_DNA"/>
</dbReference>
<reference evidence="2" key="2">
    <citation type="submission" date="2020-09" db="EMBL/GenBank/DDBJ databases">
        <authorList>
            <person name="Sun Q."/>
            <person name="Ohkuma M."/>
        </authorList>
    </citation>
    <scope>NUCLEOTIDE SEQUENCE</scope>
    <source>
        <strain evidence="2">JCM 4391</strain>
    </source>
</reference>
<protein>
    <submittedName>
        <fullName evidence="2">Proline hydroxylase</fullName>
    </submittedName>
</protein>
<organism evidence="2 3">
    <name type="scientific">Streptomyces lavendofoliae</name>
    <dbReference type="NCBI Taxonomy" id="67314"/>
    <lineage>
        <taxon>Bacteria</taxon>
        <taxon>Bacillati</taxon>
        <taxon>Actinomycetota</taxon>
        <taxon>Actinomycetes</taxon>
        <taxon>Kitasatosporales</taxon>
        <taxon>Streptomycetaceae</taxon>
        <taxon>Streptomyces</taxon>
    </lineage>
</organism>
<proteinExistence type="predicted"/>